<dbReference type="SMART" id="SM00450">
    <property type="entry name" value="RHOD"/>
    <property type="match status" value="1"/>
</dbReference>
<comment type="similarity">
    <text evidence="1">Belongs to the peptidase C19 family.</text>
</comment>
<name>A0A6G1GMZ2_9PEZI</name>
<evidence type="ECO:0000259" key="3">
    <source>
        <dbReference type="PROSITE" id="PS50206"/>
    </source>
</evidence>
<feature type="domain" description="USP" evidence="4">
    <location>
        <begin position="709"/>
        <end position="1076"/>
    </location>
</feature>
<dbReference type="InterPro" id="IPR001394">
    <property type="entry name" value="Peptidase_C19_UCH"/>
</dbReference>
<feature type="compositionally biased region" description="Polar residues" evidence="2">
    <location>
        <begin position="125"/>
        <end position="137"/>
    </location>
</feature>
<feature type="region of interest" description="Disordered" evidence="2">
    <location>
        <begin position="630"/>
        <end position="672"/>
    </location>
</feature>
<dbReference type="PROSITE" id="PS50206">
    <property type="entry name" value="RHODANESE_3"/>
    <property type="match status" value="1"/>
</dbReference>
<dbReference type="OrthoDB" id="292964at2759"/>
<dbReference type="InterPro" id="IPR050185">
    <property type="entry name" value="Ub_carboxyl-term_hydrolase"/>
</dbReference>
<dbReference type="CDD" id="cd02674">
    <property type="entry name" value="Peptidase_C19R"/>
    <property type="match status" value="1"/>
</dbReference>
<reference evidence="5" key="1">
    <citation type="journal article" date="2020" name="Stud. Mycol.">
        <title>101 Dothideomycetes genomes: a test case for predicting lifestyles and emergence of pathogens.</title>
        <authorList>
            <person name="Haridas S."/>
            <person name="Albert R."/>
            <person name="Binder M."/>
            <person name="Bloem J."/>
            <person name="Labutti K."/>
            <person name="Salamov A."/>
            <person name="Andreopoulos B."/>
            <person name="Baker S."/>
            <person name="Barry K."/>
            <person name="Bills G."/>
            <person name="Bluhm B."/>
            <person name="Cannon C."/>
            <person name="Castanera R."/>
            <person name="Culley D."/>
            <person name="Daum C."/>
            <person name="Ezra D."/>
            <person name="Gonzalez J."/>
            <person name="Henrissat B."/>
            <person name="Kuo A."/>
            <person name="Liang C."/>
            <person name="Lipzen A."/>
            <person name="Lutzoni F."/>
            <person name="Magnuson J."/>
            <person name="Mondo S."/>
            <person name="Nolan M."/>
            <person name="Ohm R."/>
            <person name="Pangilinan J."/>
            <person name="Park H.-J."/>
            <person name="Ramirez L."/>
            <person name="Alfaro M."/>
            <person name="Sun H."/>
            <person name="Tritt A."/>
            <person name="Yoshinaga Y."/>
            <person name="Zwiers L.-H."/>
            <person name="Turgeon B."/>
            <person name="Goodwin S."/>
            <person name="Spatafora J."/>
            <person name="Crous P."/>
            <person name="Grigoriev I."/>
        </authorList>
    </citation>
    <scope>NUCLEOTIDE SEQUENCE</scope>
    <source>
        <strain evidence="5">CBS 113979</strain>
    </source>
</reference>
<accession>A0A6G1GMZ2</accession>
<organism evidence="5 6">
    <name type="scientific">Aulographum hederae CBS 113979</name>
    <dbReference type="NCBI Taxonomy" id="1176131"/>
    <lineage>
        <taxon>Eukaryota</taxon>
        <taxon>Fungi</taxon>
        <taxon>Dikarya</taxon>
        <taxon>Ascomycota</taxon>
        <taxon>Pezizomycotina</taxon>
        <taxon>Dothideomycetes</taxon>
        <taxon>Pleosporomycetidae</taxon>
        <taxon>Aulographales</taxon>
        <taxon>Aulographaceae</taxon>
    </lineage>
</organism>
<gene>
    <name evidence="5" type="ORF">K402DRAFT_341048</name>
</gene>
<feature type="region of interest" description="Disordered" evidence="2">
    <location>
        <begin position="111"/>
        <end position="138"/>
    </location>
</feature>
<feature type="region of interest" description="Disordered" evidence="2">
    <location>
        <begin position="171"/>
        <end position="223"/>
    </location>
</feature>
<evidence type="ECO:0000313" key="5">
    <source>
        <dbReference type="EMBL" id="KAF1982127.1"/>
    </source>
</evidence>
<dbReference type="Proteomes" id="UP000800041">
    <property type="component" value="Unassembled WGS sequence"/>
</dbReference>
<dbReference type="PROSITE" id="PS00972">
    <property type="entry name" value="USP_1"/>
    <property type="match status" value="1"/>
</dbReference>
<dbReference type="GO" id="GO:0016579">
    <property type="term" value="P:protein deubiquitination"/>
    <property type="evidence" value="ECO:0007669"/>
    <property type="project" value="InterPro"/>
</dbReference>
<feature type="domain" description="Rhodanese" evidence="3">
    <location>
        <begin position="406"/>
        <end position="426"/>
    </location>
</feature>
<dbReference type="Gene3D" id="3.90.70.10">
    <property type="entry name" value="Cysteine proteinases"/>
    <property type="match status" value="1"/>
</dbReference>
<feature type="region of interest" description="Disordered" evidence="2">
    <location>
        <begin position="542"/>
        <end position="562"/>
    </location>
</feature>
<dbReference type="EMBL" id="ML977188">
    <property type="protein sequence ID" value="KAF1982127.1"/>
    <property type="molecule type" value="Genomic_DNA"/>
</dbReference>
<dbReference type="InterPro" id="IPR001763">
    <property type="entry name" value="Rhodanese-like_dom"/>
</dbReference>
<feature type="region of interest" description="Disordered" evidence="2">
    <location>
        <begin position="261"/>
        <end position="386"/>
    </location>
</feature>
<protein>
    <submittedName>
        <fullName evidence="5">Cysteine proteinase</fullName>
    </submittedName>
</protein>
<dbReference type="InterPro" id="IPR028889">
    <property type="entry name" value="USP"/>
</dbReference>
<proteinExistence type="inferred from homology"/>
<dbReference type="InterPro" id="IPR036873">
    <property type="entry name" value="Rhodanese-like_dom_sf"/>
</dbReference>
<dbReference type="Pfam" id="PF00581">
    <property type="entry name" value="Rhodanese"/>
    <property type="match status" value="1"/>
</dbReference>
<dbReference type="PANTHER" id="PTHR21646">
    <property type="entry name" value="UBIQUITIN CARBOXYL-TERMINAL HYDROLASE"/>
    <property type="match status" value="1"/>
</dbReference>
<dbReference type="InterPro" id="IPR038765">
    <property type="entry name" value="Papain-like_cys_pep_sf"/>
</dbReference>
<feature type="compositionally biased region" description="Low complexity" evidence="2">
    <location>
        <begin position="349"/>
        <end position="361"/>
    </location>
</feature>
<dbReference type="Gene3D" id="3.40.250.10">
    <property type="entry name" value="Rhodanese-like domain"/>
    <property type="match status" value="1"/>
</dbReference>
<dbReference type="GO" id="GO:0004843">
    <property type="term" value="F:cysteine-type deubiquitinase activity"/>
    <property type="evidence" value="ECO:0007669"/>
    <property type="project" value="InterPro"/>
</dbReference>
<evidence type="ECO:0000313" key="6">
    <source>
        <dbReference type="Proteomes" id="UP000800041"/>
    </source>
</evidence>
<evidence type="ECO:0000256" key="1">
    <source>
        <dbReference type="ARBA" id="ARBA00009085"/>
    </source>
</evidence>
<evidence type="ECO:0000259" key="4">
    <source>
        <dbReference type="PROSITE" id="PS50235"/>
    </source>
</evidence>
<dbReference type="PROSITE" id="PS50235">
    <property type="entry name" value="USP_3"/>
    <property type="match status" value="1"/>
</dbReference>
<feature type="compositionally biased region" description="Polar residues" evidence="2">
    <location>
        <begin position="324"/>
        <end position="340"/>
    </location>
</feature>
<feature type="compositionally biased region" description="Low complexity" evidence="2">
    <location>
        <begin position="265"/>
        <end position="280"/>
    </location>
</feature>
<dbReference type="Pfam" id="PF00443">
    <property type="entry name" value="UCH"/>
    <property type="match status" value="1"/>
</dbReference>
<keyword evidence="6" id="KW-1185">Reference proteome</keyword>
<dbReference type="InterPro" id="IPR018200">
    <property type="entry name" value="USP_CS"/>
</dbReference>
<sequence>MKHLSDLQAEAQLRVDRIDPNLPLQSLLRHADECDKLSRSLLDWKRPDRAFVEHIVALEILVTKLPAHKDATTIHETRGSIHQVHRRLQIDLYSQEDRQRWDDVKRTIKDENLRTAASPEPPSFTVGSPNHRPTTSDGRLGAELHFEQAPPPSVGSTTSRNSTIMSAVSRGAVGPNGVASGRSSPADFPSSPRQKPPVRPKPEALHGRAAQANGYHANGSISTDPLSERFARLRPSVSTEPVVNGVPNSRHSGTFFIEDSPVHMPSPSTYSSAPSPAPTSRLTGPRDMPNGLAMPPRPPKLPLNTRFDVNSMPTAPTAAYSPARNMQTPDNINPPRSSARSIVGTGGRSNSIAASNASSHAPGNDARSDSYFPHGGDQSRRAIRRRSVNGPVETAITAEQLFDYMSMYNTLLIDIRPREEFDEGHIYARSVLCIEPTALRPGMSAEQLMDSLILSPDDEQRFFNDRDKFDIVVYYDQSHPDTSFLRKTTLAEKERIFKILYNTLEEFNDSKPLRTPPVLLQGGLDAWTSLLGASALRSSNTAEMKTQKAARPVGRVPGASSSSRLYIQKKRREYNPLAPEEERSWMERARSESAAIKPTVPEEIEEGDEEESVPIYRTTDDFMRRYPEASELERQSMVSPPARRTPPPPPVSYQTSMPSIPSRPAPAAPRLSYSGAHERRNAAPQVNRSQLQEYIPPEEQARNQRLSRTGLINFGNSCYLNATIQCMNATLPLTRLFRANLWDQYVQRNNWKSSHGVLSHLYANLIQAMWAGDVKACRPTTLKKFIGRIKMEWANDEQQDAGELFGFLIDILHEDLNGNWSNPPAHILSTEEEQRRESMGRAFASQVEWSRYTKREKSPLTDLFAGQYASRLKCRVCKTTSTTYEAFWSLNVEIPHSGAATIQQCLQSFTAEEALGSDDKWKCPRCMVNRDATKKITITRVPPFLVIQFNRFTTKRGVAGKICTPVDFPLQGLDLQPYMLPPPTPEEVANCPAGLKRDVDADVSLKPPYRYDAYAVMRHIGHDVGHGHYVALCKDQGRGCWRKFNDAMVTDFEPEKLKGRDRLQSEEAYVVFFERDGGAKY</sequence>
<evidence type="ECO:0000256" key="2">
    <source>
        <dbReference type="SAM" id="MobiDB-lite"/>
    </source>
</evidence>
<dbReference type="PANTHER" id="PTHR21646:SF23">
    <property type="entry name" value="UBIQUITIN CARBOXYL-TERMINAL HYDROLASE USP2"/>
    <property type="match status" value="1"/>
</dbReference>
<dbReference type="AlphaFoldDB" id="A0A6G1GMZ2"/>
<dbReference type="SUPFAM" id="SSF52821">
    <property type="entry name" value="Rhodanese/Cell cycle control phosphatase"/>
    <property type="match status" value="1"/>
</dbReference>
<dbReference type="SUPFAM" id="SSF54001">
    <property type="entry name" value="Cysteine proteinases"/>
    <property type="match status" value="1"/>
</dbReference>